<comment type="caution">
    <text evidence="2">The sequence shown here is derived from an EMBL/GenBank/DDBJ whole genome shotgun (WGS) entry which is preliminary data.</text>
</comment>
<dbReference type="GO" id="GO:0003676">
    <property type="term" value="F:nucleic acid binding"/>
    <property type="evidence" value="ECO:0007669"/>
    <property type="project" value="InterPro"/>
</dbReference>
<dbReference type="InterPro" id="IPR001584">
    <property type="entry name" value="Integrase_cat-core"/>
</dbReference>
<sequence length="209" mass="23094">MPLPQWTSHHLLRKPTELFTNSKPQQERTLPMDVSSPACLPDFLQTALIYTVPYSRTGRYRNVSTLRGAGSVWPADHCSVAIYLLLARPASKTAIVGQKRFSTELGILCFGQALTPISRTLSLSASHARYYSLASNRGNSNILSGWPVVVPCELNTTASIADVPRRLRTDGGPSFNCADFWNFMERWGVHHVMSSPHYPQSNGHAKAAV</sequence>
<dbReference type="InterPro" id="IPR012337">
    <property type="entry name" value="RNaseH-like_sf"/>
</dbReference>
<dbReference type="EMBL" id="JAXCGZ010009833">
    <property type="protein sequence ID" value="KAK7076130.1"/>
    <property type="molecule type" value="Genomic_DNA"/>
</dbReference>
<feature type="domain" description="Integrase catalytic" evidence="1">
    <location>
        <begin position="163"/>
        <end position="209"/>
    </location>
</feature>
<dbReference type="PROSITE" id="PS50994">
    <property type="entry name" value="INTEGRASE"/>
    <property type="match status" value="1"/>
</dbReference>
<dbReference type="Proteomes" id="UP001381693">
    <property type="component" value="Unassembled WGS sequence"/>
</dbReference>
<proteinExistence type="predicted"/>
<gene>
    <name evidence="2" type="ORF">SK128_017583</name>
</gene>
<dbReference type="GO" id="GO:0015074">
    <property type="term" value="P:DNA integration"/>
    <property type="evidence" value="ECO:0007669"/>
    <property type="project" value="InterPro"/>
</dbReference>
<dbReference type="Gene3D" id="3.30.420.10">
    <property type="entry name" value="Ribonuclease H-like superfamily/Ribonuclease H"/>
    <property type="match status" value="1"/>
</dbReference>
<organism evidence="2 3">
    <name type="scientific">Halocaridina rubra</name>
    <name type="common">Hawaiian red shrimp</name>
    <dbReference type="NCBI Taxonomy" id="373956"/>
    <lineage>
        <taxon>Eukaryota</taxon>
        <taxon>Metazoa</taxon>
        <taxon>Ecdysozoa</taxon>
        <taxon>Arthropoda</taxon>
        <taxon>Crustacea</taxon>
        <taxon>Multicrustacea</taxon>
        <taxon>Malacostraca</taxon>
        <taxon>Eumalacostraca</taxon>
        <taxon>Eucarida</taxon>
        <taxon>Decapoda</taxon>
        <taxon>Pleocyemata</taxon>
        <taxon>Caridea</taxon>
        <taxon>Atyoidea</taxon>
        <taxon>Atyidae</taxon>
        <taxon>Halocaridina</taxon>
    </lineage>
</organism>
<keyword evidence="3" id="KW-1185">Reference proteome</keyword>
<name>A0AAN8XC08_HALRR</name>
<accession>A0AAN8XC08</accession>
<dbReference type="SUPFAM" id="SSF53098">
    <property type="entry name" value="Ribonuclease H-like"/>
    <property type="match status" value="1"/>
</dbReference>
<dbReference type="InterPro" id="IPR036397">
    <property type="entry name" value="RNaseH_sf"/>
</dbReference>
<protein>
    <recommendedName>
        <fullName evidence="1">Integrase catalytic domain-containing protein</fullName>
    </recommendedName>
</protein>
<evidence type="ECO:0000259" key="1">
    <source>
        <dbReference type="PROSITE" id="PS50994"/>
    </source>
</evidence>
<dbReference type="AlphaFoldDB" id="A0AAN8XC08"/>
<reference evidence="2 3" key="1">
    <citation type="submission" date="2023-11" db="EMBL/GenBank/DDBJ databases">
        <title>Halocaridina rubra genome assembly.</title>
        <authorList>
            <person name="Smith C."/>
        </authorList>
    </citation>
    <scope>NUCLEOTIDE SEQUENCE [LARGE SCALE GENOMIC DNA]</scope>
    <source>
        <strain evidence="2">EP-1</strain>
        <tissue evidence="2">Whole</tissue>
    </source>
</reference>
<evidence type="ECO:0000313" key="2">
    <source>
        <dbReference type="EMBL" id="KAK7076130.1"/>
    </source>
</evidence>
<evidence type="ECO:0000313" key="3">
    <source>
        <dbReference type="Proteomes" id="UP001381693"/>
    </source>
</evidence>